<accession>A0A511XN88</accession>
<gene>
    <name evidence="1" type="ORF">AOE01nite_26230</name>
</gene>
<protein>
    <submittedName>
        <fullName evidence="1">Uncharacterized protein</fullName>
    </submittedName>
</protein>
<comment type="caution">
    <text evidence="1">The sequence shown here is derived from an EMBL/GenBank/DDBJ whole genome shotgun (WGS) entry which is preliminary data.</text>
</comment>
<proteinExistence type="predicted"/>
<sequence length="234" mass="24670">MSVRCCCNESREDRAAALVAKGMAKAGCAAGQSVTLYRPTTATDPLQQAPVASLSVLFDIAATMPAVSPAVWGHPVAYAMGDITQMRVGDYLVTQASSVIPGVVADTYFIARIDLSRPALVVRTNAVIDVLESDPTSDNETVGYRQPEGPVASKDVTVATGWPVSLIAHGGSSPPTHLGTDVPRGSYSLMMPAIPGVLIYSGLRFRDATGTDYHTSSVELSEFGVRLSLLEDRV</sequence>
<dbReference type="RefSeq" id="WP_146890824.1">
    <property type="nucleotide sequence ID" value="NZ_BJYG01000041.1"/>
</dbReference>
<keyword evidence="2" id="KW-1185">Reference proteome</keyword>
<organism evidence="1 2">
    <name type="scientific">Acetobacter oeni</name>
    <dbReference type="NCBI Taxonomy" id="304077"/>
    <lineage>
        <taxon>Bacteria</taxon>
        <taxon>Pseudomonadati</taxon>
        <taxon>Pseudomonadota</taxon>
        <taxon>Alphaproteobacteria</taxon>
        <taxon>Acetobacterales</taxon>
        <taxon>Acetobacteraceae</taxon>
        <taxon>Acetobacter</taxon>
    </lineage>
</organism>
<evidence type="ECO:0000313" key="2">
    <source>
        <dbReference type="Proteomes" id="UP000321746"/>
    </source>
</evidence>
<name>A0A511XN88_9PROT</name>
<reference evidence="1 2" key="1">
    <citation type="submission" date="2019-07" db="EMBL/GenBank/DDBJ databases">
        <title>Whole genome shotgun sequence of Acetobacter oeni NBRC 105207.</title>
        <authorList>
            <person name="Hosoyama A."/>
            <person name="Uohara A."/>
            <person name="Ohji S."/>
            <person name="Ichikawa N."/>
        </authorList>
    </citation>
    <scope>NUCLEOTIDE SEQUENCE [LARGE SCALE GENOMIC DNA]</scope>
    <source>
        <strain evidence="1 2">NBRC 105207</strain>
    </source>
</reference>
<dbReference type="AlphaFoldDB" id="A0A511XN88"/>
<evidence type="ECO:0000313" key="1">
    <source>
        <dbReference type="EMBL" id="GEN64399.1"/>
    </source>
</evidence>
<dbReference type="EMBL" id="BJYG01000041">
    <property type="protein sequence ID" value="GEN64399.1"/>
    <property type="molecule type" value="Genomic_DNA"/>
</dbReference>
<dbReference type="Proteomes" id="UP000321746">
    <property type="component" value="Unassembled WGS sequence"/>
</dbReference>
<dbReference type="OrthoDB" id="7271194at2"/>